<dbReference type="GO" id="GO:0032259">
    <property type="term" value="P:methylation"/>
    <property type="evidence" value="ECO:0007669"/>
    <property type="project" value="UniProtKB-KW"/>
</dbReference>
<dbReference type="EMBL" id="DRZC01000031">
    <property type="protein sequence ID" value="HHQ80259.1"/>
    <property type="molecule type" value="Genomic_DNA"/>
</dbReference>
<dbReference type="Gene3D" id="3.40.50.150">
    <property type="entry name" value="Vaccinia Virus protein VP39"/>
    <property type="match status" value="1"/>
</dbReference>
<protein>
    <recommendedName>
        <fullName evidence="8">Site-specific DNA-methyltransferase (adenine-specific)</fullName>
    </recommendedName>
</protein>
<dbReference type="PROSITE" id="PS00092">
    <property type="entry name" value="N6_MTASE"/>
    <property type="match status" value="1"/>
</dbReference>
<dbReference type="Pfam" id="PF02384">
    <property type="entry name" value="N6_Mtase"/>
    <property type="match status" value="1"/>
</dbReference>
<keyword evidence="2" id="KW-0808">Transferase</keyword>
<dbReference type="SUPFAM" id="SSF53335">
    <property type="entry name" value="S-adenosyl-L-methionine-dependent methyltransferases"/>
    <property type="match status" value="1"/>
</dbReference>
<evidence type="ECO:0000313" key="7">
    <source>
        <dbReference type="EMBL" id="HHQ80259.1"/>
    </source>
</evidence>
<proteinExistence type="predicted"/>
<feature type="domain" description="Type II methyltransferase M.Eco57I C-terminal" evidence="6">
    <location>
        <begin position="446"/>
        <end position="687"/>
    </location>
</feature>
<evidence type="ECO:0000256" key="2">
    <source>
        <dbReference type="ARBA" id="ARBA00022679"/>
    </source>
</evidence>
<dbReference type="InterPro" id="IPR002052">
    <property type="entry name" value="DNA_methylase_N6_adenine_CS"/>
</dbReference>
<keyword evidence="1" id="KW-0489">Methyltransferase</keyword>
<keyword evidence="3" id="KW-0949">S-adenosyl-L-methionine</keyword>
<evidence type="ECO:0000259" key="5">
    <source>
        <dbReference type="Pfam" id="PF02384"/>
    </source>
</evidence>
<keyword evidence="4" id="KW-0680">Restriction system</keyword>
<reference evidence="7" key="1">
    <citation type="journal article" date="2020" name="mSystems">
        <title>Genome- and Community-Level Interaction Insights into Carbon Utilization and Element Cycling Functions of Hydrothermarchaeota in Hydrothermal Sediment.</title>
        <authorList>
            <person name="Zhou Z."/>
            <person name="Liu Y."/>
            <person name="Xu W."/>
            <person name="Pan J."/>
            <person name="Luo Z.H."/>
            <person name="Li M."/>
        </authorList>
    </citation>
    <scope>NUCLEOTIDE SEQUENCE [LARGE SCALE GENOMIC DNA]</scope>
    <source>
        <strain evidence="7">SpSt-1116</strain>
    </source>
</reference>
<evidence type="ECO:0008006" key="8">
    <source>
        <dbReference type="Google" id="ProtNLM"/>
    </source>
</evidence>
<dbReference type="CDD" id="cd02440">
    <property type="entry name" value="AdoMet_MTases"/>
    <property type="match status" value="1"/>
</dbReference>
<evidence type="ECO:0000259" key="6">
    <source>
        <dbReference type="Pfam" id="PF22837"/>
    </source>
</evidence>
<dbReference type="PANTHER" id="PTHR33841">
    <property type="entry name" value="DNA METHYLTRANSFERASE YEEA-RELATED"/>
    <property type="match status" value="1"/>
</dbReference>
<organism evidence="7">
    <name type="scientific">Fervidicoccus fontis</name>
    <dbReference type="NCBI Taxonomy" id="683846"/>
    <lineage>
        <taxon>Archaea</taxon>
        <taxon>Thermoproteota</taxon>
        <taxon>Thermoprotei</taxon>
        <taxon>Fervidicoccales</taxon>
        <taxon>Fervidicoccaceae</taxon>
        <taxon>Fervidicoccus</taxon>
    </lineage>
</organism>
<accession>A0A7J3ZJM6</accession>
<evidence type="ECO:0000256" key="3">
    <source>
        <dbReference type="ARBA" id="ARBA00022691"/>
    </source>
</evidence>
<dbReference type="InterPro" id="IPR050953">
    <property type="entry name" value="N4_N6_ade-DNA_methylase"/>
</dbReference>
<evidence type="ECO:0000256" key="1">
    <source>
        <dbReference type="ARBA" id="ARBA00022603"/>
    </source>
</evidence>
<dbReference type="AlphaFoldDB" id="A0A7J3ZJM6"/>
<feature type="domain" description="DNA methylase adenine-specific" evidence="5">
    <location>
        <begin position="137"/>
        <end position="391"/>
    </location>
</feature>
<dbReference type="InterPro" id="IPR029063">
    <property type="entry name" value="SAM-dependent_MTases_sf"/>
</dbReference>
<comment type="caution">
    <text evidence="7">The sequence shown here is derived from an EMBL/GenBank/DDBJ whole genome shotgun (WGS) entry which is preliminary data.</text>
</comment>
<dbReference type="GO" id="GO:0009307">
    <property type="term" value="P:DNA restriction-modification system"/>
    <property type="evidence" value="ECO:0007669"/>
    <property type="project" value="UniProtKB-KW"/>
</dbReference>
<dbReference type="GO" id="GO:0008170">
    <property type="term" value="F:N-methyltransferase activity"/>
    <property type="evidence" value="ECO:0007669"/>
    <property type="project" value="InterPro"/>
</dbReference>
<dbReference type="InterPro" id="IPR003356">
    <property type="entry name" value="DNA_methylase_A-5"/>
</dbReference>
<dbReference type="Pfam" id="PF22837">
    <property type="entry name" value="M_Eco57I_C"/>
    <property type="match status" value="1"/>
</dbReference>
<dbReference type="InterPro" id="IPR054520">
    <property type="entry name" value="M_Eco57I_C"/>
</dbReference>
<dbReference type="PANTHER" id="PTHR33841:SF5">
    <property type="entry name" value="DNA METHYLASE (MODIFICATION METHYLASE) (METHYLTRANSFERASE)-RELATED"/>
    <property type="match status" value="1"/>
</dbReference>
<sequence>MKSRYPVSPLALRGLVECVYRALSVKRQEVLTAIQGELVKTGFKIERMDPNILLWQVAYGAVLKLILYGLVEKRFDLPSLNELNVSKLVEGFKEAYKISRLEAFKPSWIDRGLSLIEPSRLRDPLREAVETIVTRTSSDELSKLYEELVPQEERRRLGEFYTPKPIAEFMVRWILRERSDYVLDPGVGSGTFLIEALHRLEALGSSTSKAVSQLYGVDINPLAVLMTTINLLIRAPNTSPRIFLADFLKLNVLNALHLGFEKTSFDAIACNPPYTRHHELLTPYKEEIARIVEAEAGEPLSRLSSIYVHFFIHAYQFLKDGGRLAFITPSEWMEADYGVALRKFLAKRMHVKSIVLFDERVLAFSGILTRACIMLASKEEPRKRTLLIELRTWPSVSELIETVEGGMEGDYGWGRAKLCDLTSVDPSAKWTPLFKAVVGGVRPDFMTKLGALARVSRGIATGANEFFTLSEGEVRAFGIEREYLRPVVAAARYLKGYDFTKEDWESLRREGKKVYLLWCFKRREELLGTSVLKYIERGEAKGFDKRYLTRHRHVWYWVERRDPPDAFLVYMFRSRLRFVYNSARAHALNTLHYVYFNEGVRDEASIKAVLAYLNSSIAFELAKSALRVYGGGMYKLEPEEAMEVPCIDPRKLSPRWRERLAALFDELCAAARRNRESEALQLLDEELKGLLGF</sequence>
<dbReference type="GO" id="GO:0003677">
    <property type="term" value="F:DNA binding"/>
    <property type="evidence" value="ECO:0007669"/>
    <property type="project" value="InterPro"/>
</dbReference>
<evidence type="ECO:0000256" key="4">
    <source>
        <dbReference type="ARBA" id="ARBA00022747"/>
    </source>
</evidence>
<name>A0A7J3ZJM6_9CREN</name>
<gene>
    <name evidence="7" type="ORF">ENM78_02185</name>
</gene>
<dbReference type="GO" id="GO:0009007">
    <property type="term" value="F:site-specific DNA-methyltransferase (adenine-specific) activity"/>
    <property type="evidence" value="ECO:0007669"/>
    <property type="project" value="UniProtKB-EC"/>
</dbReference>
<dbReference type="PRINTS" id="PR00507">
    <property type="entry name" value="N12N6MTFRASE"/>
</dbReference>